<evidence type="ECO:0000313" key="1">
    <source>
        <dbReference type="EMBL" id="QJX78906.1"/>
    </source>
</evidence>
<dbReference type="EMBL" id="CP045272">
    <property type="protein sequence ID" value="QJX78906.1"/>
    <property type="molecule type" value="Genomic_DNA"/>
</dbReference>
<proteinExistence type="predicted"/>
<evidence type="ECO:0000313" key="2">
    <source>
        <dbReference type="Proteomes" id="UP000501076"/>
    </source>
</evidence>
<accession>A0A6M6DZH4</accession>
<dbReference type="AlphaFoldDB" id="A0A6M6DZH4"/>
<name>A0A6M6DZH4_PRIMG</name>
<dbReference type="Proteomes" id="UP000501076">
    <property type="component" value="Chromosome"/>
</dbReference>
<sequence length="79" mass="9177">MRGLIPSAFPAGAFAFPSNQQLEVLTYMKATFTITIKKSERLIVRIFPQLKYYCHSLFKYIYSRCLASLIVSRRHFPLS</sequence>
<protein>
    <submittedName>
        <fullName evidence="1">Uncharacterized protein</fullName>
    </submittedName>
</protein>
<gene>
    <name evidence="1" type="ORF">FDZ14_22940</name>
</gene>
<organism evidence="1 2">
    <name type="scientific">Priestia megaterium</name>
    <name type="common">Bacillus megaterium</name>
    <dbReference type="NCBI Taxonomy" id="1404"/>
    <lineage>
        <taxon>Bacteria</taxon>
        <taxon>Bacillati</taxon>
        <taxon>Bacillota</taxon>
        <taxon>Bacilli</taxon>
        <taxon>Bacillales</taxon>
        <taxon>Bacillaceae</taxon>
        <taxon>Priestia</taxon>
    </lineage>
</organism>
<reference evidence="1 2" key="1">
    <citation type="submission" date="2019-10" db="EMBL/GenBank/DDBJ databases">
        <title>Complete genome sequences for adaption low water activity.</title>
        <authorList>
            <person name="Zhao L."/>
            <person name="Zhong J."/>
        </authorList>
    </citation>
    <scope>NUCLEOTIDE SEQUENCE [LARGE SCALE GENOMIC DNA]</scope>
    <source>
        <strain evidence="1 2">FDU301</strain>
    </source>
</reference>